<evidence type="ECO:0000256" key="4">
    <source>
        <dbReference type="RuleBase" id="RU361277"/>
    </source>
</evidence>
<dbReference type="RefSeq" id="WP_117532594.1">
    <property type="nucleotide sequence ID" value="NZ_QUSM01000005.1"/>
</dbReference>
<accession>A0A3E3DXS1</accession>
<dbReference type="Gene3D" id="3.90.180.10">
    <property type="entry name" value="Medium-chain alcohol dehydrogenases, catalytic domain"/>
    <property type="match status" value="1"/>
</dbReference>
<comment type="caution">
    <text evidence="7">The sequence shown here is derived from an EMBL/GenBank/DDBJ whole genome shotgun (WGS) entry which is preliminary data.</text>
</comment>
<keyword evidence="3" id="KW-0560">Oxidoreductase</keyword>
<dbReference type="PANTHER" id="PTHR43401:SF2">
    <property type="entry name" value="L-THREONINE 3-DEHYDROGENASE"/>
    <property type="match status" value="1"/>
</dbReference>
<evidence type="ECO:0000256" key="1">
    <source>
        <dbReference type="ARBA" id="ARBA00022723"/>
    </source>
</evidence>
<protein>
    <submittedName>
        <fullName evidence="7">Alcohol dehydrogenase</fullName>
    </submittedName>
</protein>
<evidence type="ECO:0000313" key="8">
    <source>
        <dbReference type="Proteomes" id="UP000261212"/>
    </source>
</evidence>
<feature type="domain" description="Alcohol dehydrogenase-like C-terminal" evidence="5">
    <location>
        <begin position="172"/>
        <end position="300"/>
    </location>
</feature>
<sequence length="340" mass="37669">MLYEPGDLRLIECERPKAGKGEVLIKNEVSLTCGSDVKSYIRGYAKHTPPYNIGHECSGVVAEVGEGVTKFKAGDRVVAHNSAPCNECYYCKKGIHCMCENLITNQLKNGGFSEYQLIPEIIVKQNMFRIPDDMSFKQAALLEPFACAVYGVSQIPVEQGDYVAVNGCGPSGLMFIKLLYLKGARVIACDKSKVRLEAAKKLGAYDIINIEEVDDQVQAVKDLTPGKRGVDSAVEAAGSVKVWEMSISMVRPGGFALLYGGTKAGEELIVDTKLLHYSQVTIKGLYHTTPLYVNQAFELLKMKVIDEKDFLYNEYKLENVKEALMNHHEGNVIKNYITYN</sequence>
<evidence type="ECO:0000256" key="2">
    <source>
        <dbReference type="ARBA" id="ARBA00022833"/>
    </source>
</evidence>
<organism evidence="7 8">
    <name type="scientific">Anaerofustis stercorihominis</name>
    <dbReference type="NCBI Taxonomy" id="214853"/>
    <lineage>
        <taxon>Bacteria</taxon>
        <taxon>Bacillati</taxon>
        <taxon>Bacillota</taxon>
        <taxon>Clostridia</taxon>
        <taxon>Eubacteriales</taxon>
        <taxon>Eubacteriaceae</taxon>
        <taxon>Anaerofustis</taxon>
    </lineage>
</organism>
<dbReference type="InterPro" id="IPR002328">
    <property type="entry name" value="ADH_Zn_CS"/>
</dbReference>
<proteinExistence type="inferred from homology"/>
<reference evidence="7 8" key="1">
    <citation type="submission" date="2018-08" db="EMBL/GenBank/DDBJ databases">
        <title>A genome reference for cultivated species of the human gut microbiota.</title>
        <authorList>
            <person name="Zou Y."/>
            <person name="Xue W."/>
            <person name="Luo G."/>
        </authorList>
    </citation>
    <scope>NUCLEOTIDE SEQUENCE [LARGE SCALE GENOMIC DNA]</scope>
    <source>
        <strain evidence="7 8">AM25-6</strain>
    </source>
</reference>
<dbReference type="PROSITE" id="PS00059">
    <property type="entry name" value="ADH_ZINC"/>
    <property type="match status" value="1"/>
</dbReference>
<dbReference type="SUPFAM" id="SSF50129">
    <property type="entry name" value="GroES-like"/>
    <property type="match status" value="1"/>
</dbReference>
<evidence type="ECO:0000259" key="6">
    <source>
        <dbReference type="Pfam" id="PF08240"/>
    </source>
</evidence>
<dbReference type="AlphaFoldDB" id="A0A3E3DXS1"/>
<dbReference type="Pfam" id="PF08240">
    <property type="entry name" value="ADH_N"/>
    <property type="match status" value="1"/>
</dbReference>
<dbReference type="InterPro" id="IPR036291">
    <property type="entry name" value="NAD(P)-bd_dom_sf"/>
</dbReference>
<dbReference type="Proteomes" id="UP000261212">
    <property type="component" value="Unassembled WGS sequence"/>
</dbReference>
<keyword evidence="2 4" id="KW-0862">Zinc</keyword>
<dbReference type="GO" id="GO:0008270">
    <property type="term" value="F:zinc ion binding"/>
    <property type="evidence" value="ECO:0007669"/>
    <property type="project" value="InterPro"/>
</dbReference>
<dbReference type="InterPro" id="IPR050129">
    <property type="entry name" value="Zn_alcohol_dh"/>
</dbReference>
<evidence type="ECO:0000256" key="3">
    <source>
        <dbReference type="ARBA" id="ARBA00023002"/>
    </source>
</evidence>
<comment type="similarity">
    <text evidence="4">Belongs to the zinc-containing alcohol dehydrogenase family.</text>
</comment>
<keyword evidence="1 4" id="KW-0479">Metal-binding</keyword>
<evidence type="ECO:0000313" key="7">
    <source>
        <dbReference type="EMBL" id="RGD73498.1"/>
    </source>
</evidence>
<dbReference type="Pfam" id="PF00107">
    <property type="entry name" value="ADH_zinc_N"/>
    <property type="match status" value="1"/>
</dbReference>
<dbReference type="GO" id="GO:0016491">
    <property type="term" value="F:oxidoreductase activity"/>
    <property type="evidence" value="ECO:0007669"/>
    <property type="project" value="UniProtKB-KW"/>
</dbReference>
<feature type="domain" description="Alcohol dehydrogenase-like N-terminal" evidence="6">
    <location>
        <begin position="19"/>
        <end position="120"/>
    </location>
</feature>
<comment type="cofactor">
    <cofactor evidence="4">
        <name>Zn(2+)</name>
        <dbReference type="ChEBI" id="CHEBI:29105"/>
    </cofactor>
</comment>
<gene>
    <name evidence="7" type="ORF">DW687_09060</name>
</gene>
<dbReference type="InterPro" id="IPR011032">
    <property type="entry name" value="GroES-like_sf"/>
</dbReference>
<evidence type="ECO:0000259" key="5">
    <source>
        <dbReference type="Pfam" id="PF00107"/>
    </source>
</evidence>
<dbReference type="EMBL" id="QUSM01000005">
    <property type="protein sequence ID" value="RGD73498.1"/>
    <property type="molecule type" value="Genomic_DNA"/>
</dbReference>
<dbReference type="Gene3D" id="3.40.50.720">
    <property type="entry name" value="NAD(P)-binding Rossmann-like Domain"/>
    <property type="match status" value="1"/>
</dbReference>
<dbReference type="InterPro" id="IPR013149">
    <property type="entry name" value="ADH-like_C"/>
</dbReference>
<dbReference type="InterPro" id="IPR013154">
    <property type="entry name" value="ADH-like_N"/>
</dbReference>
<name>A0A3E3DXS1_9FIRM</name>
<dbReference type="PANTHER" id="PTHR43401">
    <property type="entry name" value="L-THREONINE 3-DEHYDROGENASE"/>
    <property type="match status" value="1"/>
</dbReference>
<dbReference type="SUPFAM" id="SSF51735">
    <property type="entry name" value="NAD(P)-binding Rossmann-fold domains"/>
    <property type="match status" value="1"/>
</dbReference>